<organism evidence="2 3">
    <name type="scientific">Ananas comosus</name>
    <name type="common">Pineapple</name>
    <name type="synonym">Ananas ananas</name>
    <dbReference type="NCBI Taxonomy" id="4615"/>
    <lineage>
        <taxon>Eukaryota</taxon>
        <taxon>Viridiplantae</taxon>
        <taxon>Streptophyta</taxon>
        <taxon>Embryophyta</taxon>
        <taxon>Tracheophyta</taxon>
        <taxon>Spermatophyta</taxon>
        <taxon>Magnoliopsida</taxon>
        <taxon>Liliopsida</taxon>
        <taxon>Poales</taxon>
        <taxon>Bromeliaceae</taxon>
        <taxon>Bromelioideae</taxon>
        <taxon>Ananas</taxon>
    </lineage>
</organism>
<sequence length="456" mass="46644">MRFRRFYGSSGQTRSESAEPIYPLTAFNVPEAVLTFQSNFGHCGDRGSDAKICEQCAQHEKRQQQQCSPAKAELGLAAGGRTASASAGGGSRWSKGSGEPAGRRREAAGGTAEEINSSKWLSGSTLPGGTAAAGGGRGDGDPSPEAVGRVVLPAVGGGDTQIGGKPSLGPHQVWAAAGASGGGRRWSGTSGNTRVRSPTGGCSSRPRADSSSARAAADCRRWSRRRRQRVRMATAGRDGAGEIEKGGSSNPERQQGEEEEISQPRPDLSRFAASCQGGGGGALGRPGRRRPAAMMLEKGLGQRWELGLAAGGRTASAPTGDGSSRSMGFGGGAGRRRATAGGAAAEIKPAQLLSGSRAPAARRRSEELGTATDRRRRPRGRPCTLRWAAAVLVGGAAPRLARTGLGGCRSSQRRPAACGDDGGSTPEVTGVGWEVARPKEGGGGARNSRLARLGLG</sequence>
<accession>A0A6P5EH29</accession>
<proteinExistence type="predicted"/>
<protein>
    <submittedName>
        <fullName evidence="3">Circumsporozoite protein-like</fullName>
    </submittedName>
</protein>
<evidence type="ECO:0000313" key="3">
    <source>
        <dbReference type="RefSeq" id="XP_020080868.1"/>
    </source>
</evidence>
<dbReference type="AlphaFoldDB" id="A0A6P5EH29"/>
<gene>
    <name evidence="3" type="primary">LOC109704535</name>
</gene>
<reference evidence="2" key="1">
    <citation type="journal article" date="2015" name="Nat. Genet.">
        <title>The pineapple genome and the evolution of CAM photosynthesis.</title>
        <authorList>
            <person name="Ming R."/>
            <person name="VanBuren R."/>
            <person name="Wai C.M."/>
            <person name="Tang H."/>
            <person name="Schatz M.C."/>
            <person name="Bowers J.E."/>
            <person name="Lyons E."/>
            <person name="Wang M.L."/>
            <person name="Chen J."/>
            <person name="Biggers E."/>
            <person name="Zhang J."/>
            <person name="Huang L."/>
            <person name="Zhang L."/>
            <person name="Miao W."/>
            <person name="Zhang J."/>
            <person name="Ye Z."/>
            <person name="Miao C."/>
            <person name="Lin Z."/>
            <person name="Wang H."/>
            <person name="Zhou H."/>
            <person name="Yim W.C."/>
            <person name="Priest H.D."/>
            <person name="Zheng C."/>
            <person name="Woodhouse M."/>
            <person name="Edger P.P."/>
            <person name="Guyot R."/>
            <person name="Guo H.B."/>
            <person name="Guo H."/>
            <person name="Zheng G."/>
            <person name="Singh R."/>
            <person name="Sharma A."/>
            <person name="Min X."/>
            <person name="Zheng Y."/>
            <person name="Lee H."/>
            <person name="Gurtowski J."/>
            <person name="Sedlazeck F.J."/>
            <person name="Harkess A."/>
            <person name="McKain M.R."/>
            <person name="Liao Z."/>
            <person name="Fang J."/>
            <person name="Liu J."/>
            <person name="Zhang X."/>
            <person name="Zhang Q."/>
            <person name="Hu W."/>
            <person name="Qin Y."/>
            <person name="Wang K."/>
            <person name="Chen L.Y."/>
            <person name="Shirley N."/>
            <person name="Lin Y.R."/>
            <person name="Liu L.Y."/>
            <person name="Hernandez A.G."/>
            <person name="Wright C.L."/>
            <person name="Bulone V."/>
            <person name="Tuskan G.A."/>
            <person name="Heath K."/>
            <person name="Zee F."/>
            <person name="Moore P.H."/>
            <person name="Sunkar R."/>
            <person name="Leebens-Mack J.H."/>
            <person name="Mockler T."/>
            <person name="Bennetzen J.L."/>
            <person name="Freeling M."/>
            <person name="Sankoff D."/>
            <person name="Paterson A.H."/>
            <person name="Zhu X."/>
            <person name="Yang X."/>
            <person name="Smith J.A."/>
            <person name="Cushman J.C."/>
            <person name="Paull R.E."/>
            <person name="Yu Q."/>
        </authorList>
    </citation>
    <scope>NUCLEOTIDE SEQUENCE [LARGE SCALE GENOMIC DNA]</scope>
    <source>
        <strain evidence="2">cv. F153</strain>
    </source>
</reference>
<reference evidence="3" key="2">
    <citation type="submission" date="2025-08" db="UniProtKB">
        <authorList>
            <consortium name="RefSeq"/>
        </authorList>
    </citation>
    <scope>IDENTIFICATION</scope>
    <source>
        <tissue evidence="3">Leaf</tissue>
    </source>
</reference>
<evidence type="ECO:0000313" key="2">
    <source>
        <dbReference type="Proteomes" id="UP000515123"/>
    </source>
</evidence>
<feature type="region of interest" description="Disordered" evidence="1">
    <location>
        <begin position="312"/>
        <end position="380"/>
    </location>
</feature>
<feature type="compositionally biased region" description="Low complexity" evidence="1">
    <location>
        <begin position="78"/>
        <end position="100"/>
    </location>
</feature>
<feature type="compositionally biased region" description="Low complexity" evidence="1">
    <location>
        <begin position="203"/>
        <end position="216"/>
    </location>
</feature>
<dbReference type="GeneID" id="109704535"/>
<dbReference type="Proteomes" id="UP000515123">
    <property type="component" value="Unplaced"/>
</dbReference>
<name>A0A6P5EH29_ANACO</name>
<feature type="region of interest" description="Disordered" evidence="1">
    <location>
        <begin position="407"/>
        <end position="456"/>
    </location>
</feature>
<keyword evidence="2" id="KW-1185">Reference proteome</keyword>
<feature type="region of interest" description="Disordered" evidence="1">
    <location>
        <begin position="78"/>
        <end position="288"/>
    </location>
</feature>
<evidence type="ECO:0000256" key="1">
    <source>
        <dbReference type="SAM" id="MobiDB-lite"/>
    </source>
</evidence>
<feature type="compositionally biased region" description="Polar residues" evidence="1">
    <location>
        <begin position="189"/>
        <end position="202"/>
    </location>
</feature>
<dbReference type="RefSeq" id="XP_020080868.1">
    <property type="nucleotide sequence ID" value="XM_020225279.1"/>
</dbReference>